<feature type="signal peptide" evidence="1">
    <location>
        <begin position="1"/>
        <end position="28"/>
    </location>
</feature>
<dbReference type="EnsemblMetazoa" id="ENSAATROPT009783">
    <property type="protein sequence ID" value="ENSAATROPP008851"/>
    <property type="gene ID" value="ENSAATROPG007971"/>
</dbReference>
<evidence type="ECO:0000256" key="1">
    <source>
        <dbReference type="SAM" id="SignalP"/>
    </source>
</evidence>
<evidence type="ECO:0000313" key="3">
    <source>
        <dbReference type="Proteomes" id="UP000075880"/>
    </source>
</evidence>
<protein>
    <submittedName>
        <fullName evidence="2">Uncharacterized protein</fullName>
    </submittedName>
</protein>
<dbReference type="AlphaFoldDB" id="A0AAG5DC76"/>
<accession>A0AAG5DC76</accession>
<keyword evidence="3" id="KW-1185">Reference proteome</keyword>
<keyword evidence="1" id="KW-0732">Signal</keyword>
<dbReference type="EnsemblMetazoa" id="ENSAATROPT009776">
    <property type="protein sequence ID" value="ENSAATROPP008844"/>
    <property type="gene ID" value="ENSAATROPG007971"/>
</dbReference>
<feature type="chain" id="PRO_5044707634" evidence="1">
    <location>
        <begin position="29"/>
        <end position="86"/>
    </location>
</feature>
<evidence type="ECO:0000313" key="2">
    <source>
        <dbReference type="EnsemblMetazoa" id="ENSAATROPP008851"/>
    </source>
</evidence>
<organism evidence="2 3">
    <name type="scientific">Anopheles atroparvus</name>
    <name type="common">European mosquito</name>
    <dbReference type="NCBI Taxonomy" id="41427"/>
    <lineage>
        <taxon>Eukaryota</taxon>
        <taxon>Metazoa</taxon>
        <taxon>Ecdysozoa</taxon>
        <taxon>Arthropoda</taxon>
        <taxon>Hexapoda</taxon>
        <taxon>Insecta</taxon>
        <taxon>Pterygota</taxon>
        <taxon>Neoptera</taxon>
        <taxon>Endopterygota</taxon>
        <taxon>Diptera</taxon>
        <taxon>Nematocera</taxon>
        <taxon>Culicoidea</taxon>
        <taxon>Culicidae</taxon>
        <taxon>Anophelinae</taxon>
        <taxon>Anopheles</taxon>
    </lineage>
</organism>
<reference evidence="3" key="1">
    <citation type="submission" date="2021-09" db="EMBL/GenBank/DDBJ databases">
        <authorList>
            <consortium name="Infravec"/>
            <person name="Campbell I L."/>
            <person name="Maslen G."/>
            <person name="Yates A."/>
        </authorList>
    </citation>
    <scope>NUCLEOTIDE SEQUENCE [LARGE SCALE GENOMIC DNA]</scope>
    <source>
        <strain evidence="3">Infravec2 EBRE</strain>
    </source>
</reference>
<proteinExistence type="predicted"/>
<sequence>MASSVKRKVGCKWRISVVVGLIVGVCLREPTVCASEDDPPAVSYINSEAMGLKILPDLASVQLDENIPEQYRVAANGIAKLWKEHL</sequence>
<name>A0AAG5DC76_ANOAO</name>
<reference evidence="2" key="2">
    <citation type="submission" date="2024-04" db="UniProtKB">
        <authorList>
            <consortium name="EnsemblMetazoa"/>
        </authorList>
    </citation>
    <scope>IDENTIFICATION</scope>
    <source>
        <strain evidence="2">EBRO</strain>
    </source>
</reference>
<dbReference type="Proteomes" id="UP000075880">
    <property type="component" value="Unassembled WGS sequence"/>
</dbReference>